<organism evidence="14 15">
    <name type="scientific">Aquibium pacificus</name>
    <dbReference type="NCBI Taxonomy" id="3153579"/>
    <lineage>
        <taxon>Bacteria</taxon>
        <taxon>Pseudomonadati</taxon>
        <taxon>Pseudomonadota</taxon>
        <taxon>Alphaproteobacteria</taxon>
        <taxon>Hyphomicrobiales</taxon>
        <taxon>Phyllobacteriaceae</taxon>
        <taxon>Aquibium</taxon>
    </lineage>
</organism>
<feature type="transmembrane region" description="Helical" evidence="12">
    <location>
        <begin position="232"/>
        <end position="256"/>
    </location>
</feature>
<feature type="transmembrane region" description="Helical" evidence="12">
    <location>
        <begin position="108"/>
        <end position="139"/>
    </location>
</feature>
<evidence type="ECO:0000313" key="14">
    <source>
        <dbReference type="EMBL" id="MEX0407778.1"/>
    </source>
</evidence>
<keyword evidence="3" id="KW-0633">Potassium transport</keyword>
<dbReference type="EMBL" id="JBDPGJ010000004">
    <property type="protein sequence ID" value="MEX0407778.1"/>
    <property type="molecule type" value="Genomic_DNA"/>
</dbReference>
<evidence type="ECO:0000256" key="7">
    <source>
        <dbReference type="ARBA" id="ARBA00022958"/>
    </source>
</evidence>
<dbReference type="Pfam" id="PF00520">
    <property type="entry name" value="Ion_trans"/>
    <property type="match status" value="1"/>
</dbReference>
<dbReference type="InterPro" id="IPR005821">
    <property type="entry name" value="Ion_trans_dom"/>
</dbReference>
<evidence type="ECO:0000256" key="3">
    <source>
        <dbReference type="ARBA" id="ARBA00022538"/>
    </source>
</evidence>
<evidence type="ECO:0000256" key="1">
    <source>
        <dbReference type="ARBA" id="ARBA00004141"/>
    </source>
</evidence>
<dbReference type="PRINTS" id="PR00169">
    <property type="entry name" value="KCHANNEL"/>
</dbReference>
<evidence type="ECO:0000259" key="13">
    <source>
        <dbReference type="Pfam" id="PF00520"/>
    </source>
</evidence>
<dbReference type="InterPro" id="IPR028325">
    <property type="entry name" value="VG_K_chnl"/>
</dbReference>
<keyword evidence="2" id="KW-0813">Transport</keyword>
<evidence type="ECO:0000256" key="10">
    <source>
        <dbReference type="ARBA" id="ARBA00023136"/>
    </source>
</evidence>
<dbReference type="Gene3D" id="1.20.120.350">
    <property type="entry name" value="Voltage-gated potassium channels. Chain C"/>
    <property type="match status" value="1"/>
</dbReference>
<name>A0ABV3SLX4_9HYPH</name>
<feature type="transmembrane region" description="Helical" evidence="12">
    <location>
        <begin position="39"/>
        <end position="57"/>
    </location>
</feature>
<feature type="transmembrane region" description="Helical" evidence="12">
    <location>
        <begin position="171"/>
        <end position="192"/>
    </location>
</feature>
<dbReference type="InterPro" id="IPR027359">
    <property type="entry name" value="Volt_channel_dom_sf"/>
</dbReference>
<proteinExistence type="predicted"/>
<keyword evidence="15" id="KW-1185">Reference proteome</keyword>
<dbReference type="Gene3D" id="1.10.287.70">
    <property type="match status" value="1"/>
</dbReference>
<evidence type="ECO:0000256" key="5">
    <source>
        <dbReference type="ARBA" id="ARBA00022826"/>
    </source>
</evidence>
<keyword evidence="7" id="KW-0630">Potassium</keyword>
<evidence type="ECO:0000256" key="12">
    <source>
        <dbReference type="SAM" id="Phobius"/>
    </source>
</evidence>
<keyword evidence="4 12" id="KW-0812">Transmembrane</keyword>
<accession>A0ABV3SLX4</accession>
<keyword evidence="10 12" id="KW-0472">Membrane</keyword>
<evidence type="ECO:0000313" key="15">
    <source>
        <dbReference type="Proteomes" id="UP001556692"/>
    </source>
</evidence>
<dbReference type="PANTHER" id="PTHR11537">
    <property type="entry name" value="VOLTAGE-GATED POTASSIUM CHANNEL"/>
    <property type="match status" value="1"/>
</dbReference>
<evidence type="ECO:0000256" key="8">
    <source>
        <dbReference type="ARBA" id="ARBA00022989"/>
    </source>
</evidence>
<dbReference type="Proteomes" id="UP001556692">
    <property type="component" value="Unassembled WGS sequence"/>
</dbReference>
<protein>
    <submittedName>
        <fullName evidence="14">Ion transporter</fullName>
    </submittedName>
</protein>
<dbReference type="RefSeq" id="WP_367955646.1">
    <property type="nucleotide sequence ID" value="NZ_JBDPGJ010000004.1"/>
</dbReference>
<evidence type="ECO:0000256" key="11">
    <source>
        <dbReference type="ARBA" id="ARBA00023303"/>
    </source>
</evidence>
<dbReference type="SUPFAM" id="SSF81324">
    <property type="entry name" value="Voltage-gated potassium channels"/>
    <property type="match status" value="1"/>
</dbReference>
<keyword evidence="5" id="KW-0631">Potassium channel</keyword>
<keyword evidence="6" id="KW-0851">Voltage-gated channel</keyword>
<keyword evidence="9" id="KW-0406">Ion transport</keyword>
<comment type="subcellular location">
    <subcellularLocation>
        <location evidence="1">Membrane</location>
        <topology evidence="1">Multi-pass membrane protein</topology>
    </subcellularLocation>
</comment>
<feature type="transmembrane region" description="Helical" evidence="12">
    <location>
        <begin position="69"/>
        <end position="88"/>
    </location>
</feature>
<keyword evidence="11" id="KW-0407">Ion channel</keyword>
<evidence type="ECO:0000256" key="6">
    <source>
        <dbReference type="ARBA" id="ARBA00022882"/>
    </source>
</evidence>
<comment type="caution">
    <text evidence="14">The sequence shown here is derived from an EMBL/GenBank/DDBJ whole genome shotgun (WGS) entry which is preliminary data.</text>
</comment>
<feature type="domain" description="Ion transport" evidence="13">
    <location>
        <begin position="46"/>
        <end position="262"/>
    </location>
</feature>
<evidence type="ECO:0000256" key="9">
    <source>
        <dbReference type="ARBA" id="ARBA00023065"/>
    </source>
</evidence>
<sequence length="275" mass="30144">MDETVAASAVVGNFSMTSMRARVYMHLEPAAWPHKGLSPANRVLAGLILLAVFFAVVETEPVVVERRNTAIATIEAFFTLVFLVEYVLRVWVASEKPDYAGRFGRLRYMISVPALIDLVALLPGLFVFIGSEAFVVRLFRLLRILRLARLGRFSMAIHAITDAVKSRQYELLMSLTIAGILLLISSTLLFLIEGSAQPEQFGSIPRAMWWSVATLTTVGYGDVYPVTPLGRILAGLTAITGIGLIAMPTGILAAAFSDAIQTQRKDEERARLDGE</sequence>
<evidence type="ECO:0000256" key="4">
    <source>
        <dbReference type="ARBA" id="ARBA00022692"/>
    </source>
</evidence>
<gene>
    <name evidence="14" type="ORF">ABGN05_19130</name>
</gene>
<evidence type="ECO:0000256" key="2">
    <source>
        <dbReference type="ARBA" id="ARBA00022448"/>
    </source>
</evidence>
<dbReference type="PANTHER" id="PTHR11537:SF254">
    <property type="entry name" value="POTASSIUM VOLTAGE-GATED CHANNEL PROTEIN SHAB"/>
    <property type="match status" value="1"/>
</dbReference>
<reference evidence="14 15" key="1">
    <citation type="submission" date="2024-05" db="EMBL/GenBank/DDBJ databases">
        <authorList>
            <person name="Jiang F."/>
        </authorList>
    </citation>
    <scope>NUCLEOTIDE SEQUENCE [LARGE SCALE GENOMIC DNA]</scope>
    <source>
        <strain evidence="14 15">LZ166</strain>
    </source>
</reference>
<keyword evidence="8 12" id="KW-1133">Transmembrane helix</keyword>